<proteinExistence type="predicted"/>
<dbReference type="Pfam" id="PF00795">
    <property type="entry name" value="CN_hydrolase"/>
    <property type="match status" value="1"/>
</dbReference>
<reference evidence="3 4" key="1">
    <citation type="submission" date="2017-01" db="EMBL/GenBank/DDBJ databases">
        <authorList>
            <person name="Varghese N."/>
            <person name="Submissions S."/>
        </authorList>
    </citation>
    <scope>NUCLEOTIDE SEQUENCE [LARGE SCALE GENOMIC DNA]</scope>
    <source>
        <strain evidence="3 4">ATCC 700171</strain>
    </source>
</reference>
<dbReference type="PANTHER" id="PTHR43674">
    <property type="entry name" value="NITRILASE C965.09-RELATED"/>
    <property type="match status" value="1"/>
</dbReference>
<dbReference type="Proteomes" id="UP000323956">
    <property type="component" value="Unassembled WGS sequence"/>
</dbReference>
<evidence type="ECO:0000256" key="1">
    <source>
        <dbReference type="ARBA" id="ARBA00022801"/>
    </source>
</evidence>
<evidence type="ECO:0000313" key="4">
    <source>
        <dbReference type="Proteomes" id="UP000323956"/>
    </source>
</evidence>
<dbReference type="CDD" id="cd07574">
    <property type="entry name" value="nitrilase_Rim1_like"/>
    <property type="match status" value="1"/>
</dbReference>
<dbReference type="InterPro" id="IPR050345">
    <property type="entry name" value="Aliph_Amidase/BUP"/>
</dbReference>
<dbReference type="PANTHER" id="PTHR43674:SF16">
    <property type="entry name" value="CARBON-NITROGEN FAMILY, PUTATIVE (AFU_ORTHOLOGUE AFUA_5G02350)-RELATED"/>
    <property type="match status" value="1"/>
</dbReference>
<organism evidence="3 4">
    <name type="scientific">Paracoccus thiocyanatus</name>
    <dbReference type="NCBI Taxonomy" id="34006"/>
    <lineage>
        <taxon>Bacteria</taxon>
        <taxon>Pseudomonadati</taxon>
        <taxon>Pseudomonadota</taxon>
        <taxon>Alphaproteobacteria</taxon>
        <taxon>Rhodobacterales</taxon>
        <taxon>Paracoccaceae</taxon>
        <taxon>Paracoccus</taxon>
    </lineage>
</organism>
<dbReference type="AlphaFoldDB" id="A0A1N6RDL1"/>
<accession>A0A1N6RDL1</accession>
<dbReference type="Gene3D" id="3.60.110.10">
    <property type="entry name" value="Carbon-nitrogen hydrolase"/>
    <property type="match status" value="1"/>
</dbReference>
<protein>
    <submittedName>
        <fullName evidence="3">Predicted amidohydrolase</fullName>
    </submittedName>
</protein>
<gene>
    <name evidence="3" type="ORF">SAMN05421641_105160</name>
</gene>
<dbReference type="InterPro" id="IPR003010">
    <property type="entry name" value="C-N_Hydrolase"/>
</dbReference>
<sequence>MSRIVKIAAAAYPLDWLEDLDAYRAKLAAWVEEAADCDLLVFPEYGAMELASLGGPKVAGDLEASLHEVARHEAARDALHGELAARHGLHILAASGPHFIGPRPVNRAALFGPQGRIGHQDKQVMTRFEREDWDVVGAPGLRVFDTAVGRLGVLICYDSEFPLLGRALAEAGVEVVLVPSCTDTVAGFNRVRIGAMARALESQCVVVQAPTVGDVDWCPAVDENRGAAAIYAPPDGLWPESGVMAEGLMDVPGWVKAEVDLDRVAESRRNGRVLPFAHWPETVGVPVQGATPRRAPG</sequence>
<evidence type="ECO:0000259" key="2">
    <source>
        <dbReference type="PROSITE" id="PS50263"/>
    </source>
</evidence>
<dbReference type="SUPFAM" id="SSF56317">
    <property type="entry name" value="Carbon-nitrogen hydrolase"/>
    <property type="match status" value="1"/>
</dbReference>
<keyword evidence="1 3" id="KW-0378">Hydrolase</keyword>
<dbReference type="PROSITE" id="PS50263">
    <property type="entry name" value="CN_HYDROLASE"/>
    <property type="match status" value="1"/>
</dbReference>
<dbReference type="InterPro" id="IPR036526">
    <property type="entry name" value="C-N_Hydrolase_sf"/>
</dbReference>
<name>A0A1N6RDL1_9RHOB</name>
<feature type="domain" description="CN hydrolase" evidence="2">
    <location>
        <begin position="5"/>
        <end position="261"/>
    </location>
</feature>
<dbReference type="OrthoDB" id="9811121at2"/>
<evidence type="ECO:0000313" key="3">
    <source>
        <dbReference type="EMBL" id="SIQ26934.1"/>
    </source>
</evidence>
<dbReference type="EMBL" id="FTMK01000005">
    <property type="protein sequence ID" value="SIQ26934.1"/>
    <property type="molecule type" value="Genomic_DNA"/>
</dbReference>
<dbReference type="GO" id="GO:0016811">
    <property type="term" value="F:hydrolase activity, acting on carbon-nitrogen (but not peptide) bonds, in linear amides"/>
    <property type="evidence" value="ECO:0007669"/>
    <property type="project" value="TreeGrafter"/>
</dbReference>